<reference evidence="2 3" key="1">
    <citation type="submission" date="2017-03" db="EMBL/GenBank/DDBJ databases">
        <title>WGS assembly of Porphyra umbilicalis.</title>
        <authorList>
            <person name="Brawley S.H."/>
            <person name="Blouin N.A."/>
            <person name="Ficko-Blean E."/>
            <person name="Wheeler G.L."/>
            <person name="Lohr M."/>
            <person name="Goodson H.V."/>
            <person name="Jenkins J.W."/>
            <person name="Blaby-Haas C.E."/>
            <person name="Helliwell K.E."/>
            <person name="Chan C."/>
            <person name="Marriage T."/>
            <person name="Bhattacharya D."/>
            <person name="Klein A.S."/>
            <person name="Badis Y."/>
            <person name="Brodie J."/>
            <person name="Cao Y."/>
            <person name="Collen J."/>
            <person name="Dittami S.M."/>
            <person name="Gachon C.M."/>
            <person name="Green B.R."/>
            <person name="Karpowicz S."/>
            <person name="Kim J.W."/>
            <person name="Kudahl U."/>
            <person name="Lin S."/>
            <person name="Michel G."/>
            <person name="Mittag M."/>
            <person name="Olson B.J."/>
            <person name="Pangilinan J."/>
            <person name="Peng Y."/>
            <person name="Qiu H."/>
            <person name="Shu S."/>
            <person name="Singer J.T."/>
            <person name="Smith A.G."/>
            <person name="Sprecher B.N."/>
            <person name="Wagner V."/>
            <person name="Wang W."/>
            <person name="Wang Z.-Y."/>
            <person name="Yan J."/>
            <person name="Yarish C."/>
            <person name="Zoeuner-Riek S."/>
            <person name="Zhuang Y."/>
            <person name="Zou Y."/>
            <person name="Lindquist E.A."/>
            <person name="Grimwood J."/>
            <person name="Barry K."/>
            <person name="Rokhsar D.S."/>
            <person name="Schmutz J."/>
            <person name="Stiller J.W."/>
            <person name="Grossman A.R."/>
            <person name="Prochnik S.E."/>
        </authorList>
    </citation>
    <scope>NUCLEOTIDE SEQUENCE [LARGE SCALE GENOMIC DNA]</scope>
    <source>
        <strain evidence="2">4086291</strain>
    </source>
</reference>
<accession>A0A1X6NIT6</accession>
<feature type="region of interest" description="Disordered" evidence="1">
    <location>
        <begin position="1"/>
        <end position="116"/>
    </location>
</feature>
<dbReference type="EMBL" id="KV920414">
    <property type="protein sequence ID" value="OSX68524.1"/>
    <property type="molecule type" value="Genomic_DNA"/>
</dbReference>
<feature type="compositionally biased region" description="Low complexity" evidence="1">
    <location>
        <begin position="27"/>
        <end position="42"/>
    </location>
</feature>
<feature type="compositionally biased region" description="Basic residues" evidence="1">
    <location>
        <begin position="1"/>
        <end position="12"/>
    </location>
</feature>
<protein>
    <submittedName>
        <fullName evidence="2">Uncharacterized protein</fullName>
    </submittedName>
</protein>
<evidence type="ECO:0000313" key="3">
    <source>
        <dbReference type="Proteomes" id="UP000218209"/>
    </source>
</evidence>
<dbReference type="AlphaFoldDB" id="A0A1X6NIT6"/>
<feature type="compositionally biased region" description="Basic residues" evidence="1">
    <location>
        <begin position="80"/>
        <end position="93"/>
    </location>
</feature>
<keyword evidence="3" id="KW-1185">Reference proteome</keyword>
<organism evidence="2 3">
    <name type="scientific">Porphyra umbilicalis</name>
    <name type="common">Purple laver</name>
    <name type="synonym">Red alga</name>
    <dbReference type="NCBI Taxonomy" id="2786"/>
    <lineage>
        <taxon>Eukaryota</taxon>
        <taxon>Rhodophyta</taxon>
        <taxon>Bangiophyceae</taxon>
        <taxon>Bangiales</taxon>
        <taxon>Bangiaceae</taxon>
        <taxon>Porphyra</taxon>
    </lineage>
</organism>
<name>A0A1X6NIT6_PORUM</name>
<gene>
    <name evidence="2" type="ORF">BU14_2637s0001</name>
</gene>
<evidence type="ECO:0000256" key="1">
    <source>
        <dbReference type="SAM" id="MobiDB-lite"/>
    </source>
</evidence>
<evidence type="ECO:0000313" key="2">
    <source>
        <dbReference type="EMBL" id="OSX68524.1"/>
    </source>
</evidence>
<sequence>MDGAPARRRRCAAPRPDRRATVQTPQRAAAPAVRSVRAACAAGDGELPGTATLPASLSTAGRLPGGATRGGAHRVGGAPWRHRARRHRRHRQQRGAMTAAPRGRSPCRPTAASGQP</sequence>
<proteinExistence type="predicted"/>
<dbReference type="Proteomes" id="UP000218209">
    <property type="component" value="Unassembled WGS sequence"/>
</dbReference>